<feature type="domain" description="Zinc finger DksA/TraR C4-type" evidence="5">
    <location>
        <begin position="81"/>
        <end position="108"/>
    </location>
</feature>
<evidence type="ECO:0000313" key="6">
    <source>
        <dbReference type="EMBL" id="EEP60901.1"/>
    </source>
</evidence>
<evidence type="ECO:0000259" key="5">
    <source>
        <dbReference type="Pfam" id="PF01258"/>
    </source>
</evidence>
<sequence length="147" mass="17148">MDKNKLQKFRRLLLKKKSQILERYLKKEETEKVLTEQSAEPRDLEEYANIAITEEILAQLSDIEIEILKAIDDALERMRNGTYGICEVCGKEIEEERLEAVPWTTLCIQHAKEQESLQSTPDLRYKEYFDNLSVKENPASKEEAGEL</sequence>
<evidence type="ECO:0000256" key="2">
    <source>
        <dbReference type="ARBA" id="ARBA00022771"/>
    </source>
</evidence>
<dbReference type="PANTHER" id="PTHR33823">
    <property type="entry name" value="RNA POLYMERASE-BINDING TRANSCRIPTION FACTOR DKSA-RELATED"/>
    <property type="match status" value="1"/>
</dbReference>
<dbReference type="Proteomes" id="UP000005540">
    <property type="component" value="Unassembled WGS sequence"/>
</dbReference>
<comment type="caution">
    <text evidence="6">The sequence shown here is derived from an EMBL/GenBank/DDBJ whole genome shotgun (WGS) entry which is preliminary data.</text>
</comment>
<evidence type="ECO:0000313" key="7">
    <source>
        <dbReference type="Proteomes" id="UP000005540"/>
    </source>
</evidence>
<evidence type="ECO:0000256" key="3">
    <source>
        <dbReference type="ARBA" id="ARBA00022833"/>
    </source>
</evidence>
<gene>
    <name evidence="6" type="ORF">SULYE_0588</name>
</gene>
<dbReference type="InterPro" id="IPR037187">
    <property type="entry name" value="DnaK_N"/>
</dbReference>
<keyword evidence="7" id="KW-1185">Reference proteome</keyword>
<accession>C4FJ46</accession>
<reference evidence="6 7" key="1">
    <citation type="submission" date="2009-04" db="EMBL/GenBank/DDBJ databases">
        <authorList>
            <person name="Reysenbach A.-L."/>
            <person name="Heidelberg J.F."/>
            <person name="Nelson W.C."/>
        </authorList>
    </citation>
    <scope>NUCLEOTIDE SEQUENCE [LARGE SCALE GENOMIC DNA]</scope>
    <source>
        <strain evidence="6 7">SS-5</strain>
    </source>
</reference>
<dbReference type="PANTHER" id="PTHR33823:SF4">
    <property type="entry name" value="GENERAL STRESS PROTEIN 16O"/>
    <property type="match status" value="1"/>
</dbReference>
<dbReference type="RefSeq" id="WP_007546254.1">
    <property type="nucleotide sequence ID" value="NZ_ABZS01000042.1"/>
</dbReference>
<feature type="zinc finger region" description="dksA C4-type" evidence="4">
    <location>
        <begin position="86"/>
        <end position="110"/>
    </location>
</feature>
<keyword evidence="3" id="KW-0862">Zinc</keyword>
<dbReference type="PROSITE" id="PS51128">
    <property type="entry name" value="ZF_DKSA_2"/>
    <property type="match status" value="1"/>
</dbReference>
<name>C4FJ46_9AQUI</name>
<dbReference type="InterPro" id="IPR000962">
    <property type="entry name" value="Znf_DskA_TraR"/>
</dbReference>
<dbReference type="EMBL" id="ABZS01000042">
    <property type="protein sequence ID" value="EEP60901.1"/>
    <property type="molecule type" value="Genomic_DNA"/>
</dbReference>
<keyword evidence="1" id="KW-0479">Metal-binding</keyword>
<dbReference type="AlphaFoldDB" id="C4FJ46"/>
<evidence type="ECO:0000256" key="1">
    <source>
        <dbReference type="ARBA" id="ARBA00022723"/>
    </source>
</evidence>
<dbReference type="GO" id="GO:0008270">
    <property type="term" value="F:zinc ion binding"/>
    <property type="evidence" value="ECO:0007669"/>
    <property type="project" value="UniProtKB-KW"/>
</dbReference>
<dbReference type="Gene3D" id="1.20.120.910">
    <property type="entry name" value="DksA, coiled-coil domain"/>
    <property type="match status" value="1"/>
</dbReference>
<keyword evidence="2" id="KW-0863">Zinc-finger</keyword>
<dbReference type="SUPFAM" id="SSF109635">
    <property type="entry name" value="DnaK suppressor protein DksA, alpha-hairpin domain"/>
    <property type="match status" value="1"/>
</dbReference>
<organism evidence="6 7">
    <name type="scientific">Sulfurihydrogenibium yellowstonense SS-5</name>
    <dbReference type="NCBI Taxonomy" id="432331"/>
    <lineage>
        <taxon>Bacteria</taxon>
        <taxon>Pseudomonadati</taxon>
        <taxon>Aquificota</taxon>
        <taxon>Aquificia</taxon>
        <taxon>Aquificales</taxon>
        <taxon>Hydrogenothermaceae</taxon>
        <taxon>Sulfurihydrogenibium</taxon>
    </lineage>
</organism>
<evidence type="ECO:0000256" key="4">
    <source>
        <dbReference type="PROSITE-ProRule" id="PRU00510"/>
    </source>
</evidence>
<protein>
    <submittedName>
        <fullName evidence="6">DnaK suppressor protein</fullName>
    </submittedName>
</protein>
<dbReference type="Pfam" id="PF01258">
    <property type="entry name" value="zf-dskA_traR"/>
    <property type="match status" value="1"/>
</dbReference>
<dbReference type="OrthoDB" id="9811543at2"/>
<proteinExistence type="predicted"/>
<dbReference type="SUPFAM" id="SSF57716">
    <property type="entry name" value="Glucocorticoid receptor-like (DNA-binding domain)"/>
    <property type="match status" value="1"/>
</dbReference>